<dbReference type="Proteomes" id="UP001179121">
    <property type="component" value="Chromosome"/>
</dbReference>
<dbReference type="KEGG" id="nti:DNFV4_00869"/>
<evidence type="ECO:0000313" key="3">
    <source>
        <dbReference type="Proteomes" id="UP001179121"/>
    </source>
</evidence>
<evidence type="ECO:0000313" key="2">
    <source>
        <dbReference type="EMBL" id="CAI4030441.1"/>
    </source>
</evidence>
<dbReference type="EMBL" id="OX365700">
    <property type="protein sequence ID" value="CAI4030441.1"/>
    <property type="molecule type" value="Genomic_DNA"/>
</dbReference>
<accession>A0AA86T2D6</accession>
<keyword evidence="3" id="KW-1185">Reference proteome</keyword>
<dbReference type="RefSeq" id="WP_289267430.1">
    <property type="nucleotide sequence ID" value="NZ_OX365700.1"/>
</dbReference>
<proteinExistence type="predicted"/>
<gene>
    <name evidence="2" type="ORF">DNFV4_00869</name>
</gene>
<feature type="transmembrane region" description="Helical" evidence="1">
    <location>
        <begin position="20"/>
        <end position="41"/>
    </location>
</feature>
<sequence>MTALTNIATDLNTLLPIVNHWLHLASAVIWIGGLAFLVMVVTPGLQKSVPKEYVKPLADIFYRQYKKIIGIVLVVILFTGGLNLHFINKMMVAQLGETGGVAHNAKYLTIFFIKLSLVLVVLTLYLYTVVFKTEASGDEDAEERQEQYEEPVPFQKLGLVLGLFIILCAAALKYLHF</sequence>
<dbReference type="AlphaFoldDB" id="A0AA86T2D6"/>
<keyword evidence="1" id="KW-1133">Transmembrane helix</keyword>
<evidence type="ECO:0008006" key="4">
    <source>
        <dbReference type="Google" id="ProtNLM"/>
    </source>
</evidence>
<feature type="transmembrane region" description="Helical" evidence="1">
    <location>
        <begin position="107"/>
        <end position="127"/>
    </location>
</feature>
<feature type="transmembrane region" description="Helical" evidence="1">
    <location>
        <begin position="157"/>
        <end position="175"/>
    </location>
</feature>
<organism evidence="2 3">
    <name type="scientific">Nitrospira tepida</name>
    <dbReference type="NCBI Taxonomy" id="2973512"/>
    <lineage>
        <taxon>Bacteria</taxon>
        <taxon>Pseudomonadati</taxon>
        <taxon>Nitrospirota</taxon>
        <taxon>Nitrospiria</taxon>
        <taxon>Nitrospirales</taxon>
        <taxon>Nitrospiraceae</taxon>
        <taxon>Nitrospira</taxon>
    </lineage>
</organism>
<reference evidence="2" key="1">
    <citation type="submission" date="2022-10" db="EMBL/GenBank/DDBJ databases">
        <authorList>
            <person name="Koch H."/>
        </authorList>
    </citation>
    <scope>NUCLEOTIDE SEQUENCE</scope>
    <source>
        <strain evidence="2">DNF</strain>
    </source>
</reference>
<keyword evidence="1" id="KW-0812">Transmembrane</keyword>
<keyword evidence="1" id="KW-0472">Membrane</keyword>
<evidence type="ECO:0000256" key="1">
    <source>
        <dbReference type="SAM" id="Phobius"/>
    </source>
</evidence>
<name>A0AA86T2D6_9BACT</name>
<protein>
    <recommendedName>
        <fullName evidence="4">Copper resistance protein D domain-containing protein</fullName>
    </recommendedName>
</protein>
<feature type="transmembrane region" description="Helical" evidence="1">
    <location>
        <begin position="68"/>
        <end position="87"/>
    </location>
</feature>